<reference evidence="5 6" key="1">
    <citation type="journal article" date="2015" name="Genome Announc.">
        <title>Complete Genome Sequences for Two Strains of a Novel Fastidious, Partially Acid-Fast, Gram-Positive Corynebacterineae Bacterium, Derived from Human Clinical Samples.</title>
        <authorList>
            <person name="Nicholson A.C."/>
            <person name="Bell M."/>
            <person name="Humrighouse B.W."/>
            <person name="McQuiston J.R."/>
        </authorList>
    </citation>
    <scope>NUCLEOTIDE SEQUENCE [LARGE SCALE GENOMIC DNA]</scope>
    <source>
        <strain evidence="5 6">X1698</strain>
    </source>
</reference>
<keyword evidence="5" id="KW-0670">Pyruvate</keyword>
<dbReference type="InterPro" id="IPR009014">
    <property type="entry name" value="Transketo_C/PFOR_II"/>
</dbReference>
<accession>A0A0M4M985</accession>
<dbReference type="GO" id="GO:0006979">
    <property type="term" value="P:response to oxidative stress"/>
    <property type="evidence" value="ECO:0007669"/>
    <property type="project" value="TreeGrafter"/>
</dbReference>
<evidence type="ECO:0000256" key="2">
    <source>
        <dbReference type="ARBA" id="ARBA00023002"/>
    </source>
</evidence>
<dbReference type="GO" id="GO:0016491">
    <property type="term" value="F:oxidoreductase activity"/>
    <property type="evidence" value="ECO:0007669"/>
    <property type="project" value="UniProtKB-KW"/>
</dbReference>
<dbReference type="SUPFAM" id="SSF52518">
    <property type="entry name" value="Thiamin diphosphate-binding fold (THDP-binding)"/>
    <property type="match status" value="1"/>
</dbReference>
<dbReference type="Pfam" id="PF01855">
    <property type="entry name" value="POR_N"/>
    <property type="match status" value="1"/>
</dbReference>
<evidence type="ECO:0000256" key="1">
    <source>
        <dbReference type="ARBA" id="ARBA00009032"/>
    </source>
</evidence>
<proteinExistence type="inferred from homology"/>
<protein>
    <submittedName>
        <fullName evidence="5">Pyruvate ferredoxin oxidoreductase</fullName>
    </submittedName>
</protein>
<sequence length="426" mass="46444">MLKQIEGSQAMAQAVAACKPQVVAAYPISPQTHIVEALSKLVKDGHLTGCEYLNVESEYAAMSASIGASAVGARAYTATASQGLLFMVEAVYNASGLGLPIVMTVANRAIGAPINIWNDHTDAMSQRDSGWLQLYAETNQEAADLHVQAFRIAEELSLPVMVCMDGFILTHAVEQVDVPEEEQVAQFLPPYEPRQVLDPENPMSIGAMVGPEAFTEVRYLAHHKQKQALKLIPRVQKEFEKVFGRSSGGLVHTYHCEDAETIIVALGSIVGTLKDVVDERREKGEKIGVLSICSFRPFPFETVGNILKNATTIISFEKAFQVGIGGIVSSHILDSLRVIDPDLQPKLYEVIAGLGGRNITKHSIHEMLASANANTLEPLTFLDLDRTLVEAELEREEAVRRSGPMAENMLRDVNTRANQAADARNN</sequence>
<evidence type="ECO:0000259" key="4">
    <source>
        <dbReference type="Pfam" id="PF17147"/>
    </source>
</evidence>
<dbReference type="AlphaFoldDB" id="A0A0M4M985"/>
<dbReference type="PANTHER" id="PTHR32154">
    <property type="entry name" value="PYRUVATE-FLAVODOXIN OXIDOREDUCTASE-RELATED"/>
    <property type="match status" value="1"/>
</dbReference>
<comment type="similarity">
    <text evidence="1">Belongs to the pyruvate:ferredoxin/flavodoxin oxidoreductase family.</text>
</comment>
<dbReference type="Pfam" id="PF17147">
    <property type="entry name" value="PFOR_II"/>
    <property type="match status" value="1"/>
</dbReference>
<dbReference type="Proteomes" id="UP000068137">
    <property type="component" value="Chromosome"/>
</dbReference>
<keyword evidence="2" id="KW-0560">Oxidoreductase</keyword>
<name>A0A0M4M985_9ACTN</name>
<dbReference type="EMBL" id="CP012390">
    <property type="protein sequence ID" value="ALE19538.1"/>
    <property type="molecule type" value="Genomic_DNA"/>
</dbReference>
<dbReference type="CDD" id="cd07034">
    <property type="entry name" value="TPP_PYR_PFOR_IOR-alpha_like"/>
    <property type="match status" value="1"/>
</dbReference>
<dbReference type="InterPro" id="IPR029061">
    <property type="entry name" value="THDP-binding"/>
</dbReference>
<evidence type="ECO:0000259" key="3">
    <source>
        <dbReference type="Pfam" id="PF01855"/>
    </source>
</evidence>
<dbReference type="PANTHER" id="PTHR32154:SF0">
    <property type="entry name" value="PYRUVATE-FLAVODOXIN OXIDOREDUCTASE-RELATED"/>
    <property type="match status" value="1"/>
</dbReference>
<dbReference type="STRING" id="1528099.AL705_00700"/>
<feature type="domain" description="Pyruvate flavodoxin/ferredoxin oxidoreductase pyrimidine binding" evidence="3">
    <location>
        <begin position="14"/>
        <end position="234"/>
    </location>
</feature>
<dbReference type="PATRIC" id="fig|1528099.3.peg.142"/>
<dbReference type="PROSITE" id="PS51257">
    <property type="entry name" value="PROKAR_LIPOPROTEIN"/>
    <property type="match status" value="1"/>
</dbReference>
<evidence type="ECO:0000313" key="6">
    <source>
        <dbReference type="Proteomes" id="UP000068137"/>
    </source>
</evidence>
<dbReference type="Gene3D" id="3.40.50.970">
    <property type="match status" value="1"/>
</dbReference>
<dbReference type="FunFam" id="3.40.50.970:FF:000012">
    <property type="entry name" value="Pyruvate:ferredoxin (Flavodoxin) oxidoreductase"/>
    <property type="match status" value="1"/>
</dbReference>
<dbReference type="OrthoDB" id="9794954at2"/>
<feature type="domain" description="Pyruvate:ferredoxin oxidoreductase core" evidence="4">
    <location>
        <begin position="259"/>
        <end position="363"/>
    </location>
</feature>
<dbReference type="Gene3D" id="3.40.50.920">
    <property type="match status" value="1"/>
</dbReference>
<evidence type="ECO:0000313" key="5">
    <source>
        <dbReference type="EMBL" id="ALE19538.1"/>
    </source>
</evidence>
<dbReference type="InterPro" id="IPR033412">
    <property type="entry name" value="PFOR_II"/>
</dbReference>
<dbReference type="InterPro" id="IPR002880">
    <property type="entry name" value="Pyrv_Fd/Flavodoxin_OxRdtase_N"/>
</dbReference>
<dbReference type="KEGG" id="cbq:AL705_00700"/>
<dbReference type="GO" id="GO:0000287">
    <property type="term" value="F:magnesium ion binding"/>
    <property type="evidence" value="ECO:0007669"/>
    <property type="project" value="UniProtKB-ARBA"/>
</dbReference>
<dbReference type="InterPro" id="IPR050722">
    <property type="entry name" value="Pyruvate:ferred/Flavod_OxRd"/>
</dbReference>
<organism evidence="5 6">
    <name type="scientific">Lawsonella clevelandensis</name>
    <dbReference type="NCBI Taxonomy" id="1528099"/>
    <lineage>
        <taxon>Bacteria</taxon>
        <taxon>Bacillati</taxon>
        <taxon>Actinomycetota</taxon>
        <taxon>Actinomycetes</taxon>
        <taxon>Mycobacteriales</taxon>
        <taxon>Lawsonellaceae</taxon>
        <taxon>Lawsonella</taxon>
    </lineage>
</organism>
<dbReference type="SUPFAM" id="SSF52922">
    <property type="entry name" value="TK C-terminal domain-like"/>
    <property type="match status" value="1"/>
</dbReference>
<gene>
    <name evidence="5" type="primary">porA</name>
    <name evidence="5" type="ORF">AL705_00700</name>
</gene>